<feature type="compositionally biased region" description="Basic and acidic residues" evidence="2">
    <location>
        <begin position="146"/>
        <end position="164"/>
    </location>
</feature>
<organism evidence="4 5">
    <name type="scientific">Mizuhopecten yessoensis</name>
    <name type="common">Japanese scallop</name>
    <name type="synonym">Patinopecten yessoensis</name>
    <dbReference type="NCBI Taxonomy" id="6573"/>
    <lineage>
        <taxon>Eukaryota</taxon>
        <taxon>Metazoa</taxon>
        <taxon>Spiralia</taxon>
        <taxon>Lophotrochozoa</taxon>
        <taxon>Mollusca</taxon>
        <taxon>Bivalvia</taxon>
        <taxon>Autobranchia</taxon>
        <taxon>Pteriomorphia</taxon>
        <taxon>Pectinida</taxon>
        <taxon>Pectinoidea</taxon>
        <taxon>Pectinidae</taxon>
        <taxon>Mizuhopecten</taxon>
    </lineage>
</organism>
<keyword evidence="1" id="KW-0479">Metal-binding</keyword>
<proteinExistence type="predicted"/>
<feature type="region of interest" description="Disordered" evidence="2">
    <location>
        <begin position="133"/>
        <end position="190"/>
    </location>
</feature>
<accession>A0A210PYS1</accession>
<feature type="domain" description="C2H2-type" evidence="3">
    <location>
        <begin position="93"/>
        <end position="120"/>
    </location>
</feature>
<gene>
    <name evidence="4" type="ORF">KP79_PYT22045</name>
</gene>
<keyword evidence="1" id="KW-0862">Zinc</keyword>
<keyword evidence="5" id="KW-1185">Reference proteome</keyword>
<keyword evidence="1" id="KW-0863">Zinc-finger</keyword>
<dbReference type="EMBL" id="NEDP02005376">
    <property type="protein sequence ID" value="OWF41637.1"/>
    <property type="molecule type" value="Genomic_DNA"/>
</dbReference>
<sequence length="190" mass="22646">MLDKSHERAILFRMLFFCCCFFNRKRKLSNQMEITIDTDLGELYQFQEVHVREVFPRTGMVCQVPACDGTKYTKLGKYLDHWSRYHRPTVQLYQCERCRKKFSNKLKARKHGSQHQPKAEVCTLVQTNREYRNPGDILPPRCASLIEREEPKEEKKKTAQEKRKISPPQPRPEHDLEELETYSVTKPIWT</sequence>
<reference evidence="4 5" key="1">
    <citation type="journal article" date="2017" name="Nat. Ecol. Evol.">
        <title>Scallop genome provides insights into evolution of bilaterian karyotype and development.</title>
        <authorList>
            <person name="Wang S."/>
            <person name="Zhang J."/>
            <person name="Jiao W."/>
            <person name="Li J."/>
            <person name="Xun X."/>
            <person name="Sun Y."/>
            <person name="Guo X."/>
            <person name="Huan P."/>
            <person name="Dong B."/>
            <person name="Zhang L."/>
            <person name="Hu X."/>
            <person name="Sun X."/>
            <person name="Wang J."/>
            <person name="Zhao C."/>
            <person name="Wang Y."/>
            <person name="Wang D."/>
            <person name="Huang X."/>
            <person name="Wang R."/>
            <person name="Lv J."/>
            <person name="Li Y."/>
            <person name="Zhang Z."/>
            <person name="Liu B."/>
            <person name="Lu W."/>
            <person name="Hui Y."/>
            <person name="Liang J."/>
            <person name="Zhou Z."/>
            <person name="Hou R."/>
            <person name="Li X."/>
            <person name="Liu Y."/>
            <person name="Li H."/>
            <person name="Ning X."/>
            <person name="Lin Y."/>
            <person name="Zhao L."/>
            <person name="Xing Q."/>
            <person name="Dou J."/>
            <person name="Li Y."/>
            <person name="Mao J."/>
            <person name="Guo H."/>
            <person name="Dou H."/>
            <person name="Li T."/>
            <person name="Mu C."/>
            <person name="Jiang W."/>
            <person name="Fu Q."/>
            <person name="Fu X."/>
            <person name="Miao Y."/>
            <person name="Liu J."/>
            <person name="Yu Q."/>
            <person name="Li R."/>
            <person name="Liao H."/>
            <person name="Li X."/>
            <person name="Kong Y."/>
            <person name="Jiang Z."/>
            <person name="Chourrout D."/>
            <person name="Li R."/>
            <person name="Bao Z."/>
        </authorList>
    </citation>
    <scope>NUCLEOTIDE SEQUENCE [LARGE SCALE GENOMIC DNA]</scope>
    <source>
        <strain evidence="4 5">PY_sf001</strain>
    </source>
</reference>
<dbReference type="InterPro" id="IPR013087">
    <property type="entry name" value="Znf_C2H2_type"/>
</dbReference>
<name>A0A210PYS1_MIZYE</name>
<dbReference type="Proteomes" id="UP000242188">
    <property type="component" value="Unassembled WGS sequence"/>
</dbReference>
<comment type="caution">
    <text evidence="4">The sequence shown here is derived from an EMBL/GenBank/DDBJ whole genome shotgun (WGS) entry which is preliminary data.</text>
</comment>
<dbReference type="PROSITE" id="PS00028">
    <property type="entry name" value="ZINC_FINGER_C2H2_1"/>
    <property type="match status" value="1"/>
</dbReference>
<dbReference type="PROSITE" id="PS50157">
    <property type="entry name" value="ZINC_FINGER_C2H2_2"/>
    <property type="match status" value="1"/>
</dbReference>
<evidence type="ECO:0000256" key="2">
    <source>
        <dbReference type="SAM" id="MobiDB-lite"/>
    </source>
</evidence>
<evidence type="ECO:0000313" key="4">
    <source>
        <dbReference type="EMBL" id="OWF41637.1"/>
    </source>
</evidence>
<evidence type="ECO:0000256" key="1">
    <source>
        <dbReference type="PROSITE-ProRule" id="PRU00042"/>
    </source>
</evidence>
<protein>
    <recommendedName>
        <fullName evidence="3">C2H2-type domain-containing protein</fullName>
    </recommendedName>
</protein>
<dbReference type="AlphaFoldDB" id="A0A210PYS1"/>
<evidence type="ECO:0000313" key="5">
    <source>
        <dbReference type="Proteomes" id="UP000242188"/>
    </source>
</evidence>
<evidence type="ECO:0000259" key="3">
    <source>
        <dbReference type="PROSITE" id="PS50157"/>
    </source>
</evidence>
<dbReference type="GO" id="GO:0008270">
    <property type="term" value="F:zinc ion binding"/>
    <property type="evidence" value="ECO:0007669"/>
    <property type="project" value="UniProtKB-KW"/>
</dbReference>